<dbReference type="AlphaFoldDB" id="A0AAE9XND8"/>
<dbReference type="PANTHER" id="PTHR30472:SF19">
    <property type="entry name" value="PETROBACTIN IMPORT SYSTEM PERMEASE PROTEIN YCLO"/>
    <property type="match status" value="1"/>
</dbReference>
<evidence type="ECO:0000256" key="2">
    <source>
        <dbReference type="ARBA" id="ARBA00007935"/>
    </source>
</evidence>
<dbReference type="PANTHER" id="PTHR30472">
    <property type="entry name" value="FERRIC ENTEROBACTIN TRANSPORT SYSTEM PERMEASE PROTEIN"/>
    <property type="match status" value="1"/>
</dbReference>
<keyword evidence="4" id="KW-1003">Cell membrane</keyword>
<evidence type="ECO:0000313" key="10">
    <source>
        <dbReference type="Proteomes" id="UP001179600"/>
    </source>
</evidence>
<dbReference type="InterPro" id="IPR037294">
    <property type="entry name" value="ABC_BtuC-like"/>
</dbReference>
<feature type="transmembrane region" description="Helical" evidence="8">
    <location>
        <begin position="230"/>
        <end position="256"/>
    </location>
</feature>
<dbReference type="RefSeq" id="WP_272163621.1">
    <property type="nucleotide sequence ID" value="NZ_CP116507.1"/>
</dbReference>
<protein>
    <submittedName>
        <fullName evidence="9">Iron chelate uptake ABC transporter family permease subunit</fullName>
    </submittedName>
</protein>
<dbReference type="GO" id="GO:0033214">
    <property type="term" value="P:siderophore-iron import into cell"/>
    <property type="evidence" value="ECO:0007669"/>
    <property type="project" value="TreeGrafter"/>
</dbReference>
<gene>
    <name evidence="9" type="ORF">PML95_03660</name>
</gene>
<evidence type="ECO:0000256" key="6">
    <source>
        <dbReference type="ARBA" id="ARBA00022989"/>
    </source>
</evidence>
<comment type="similarity">
    <text evidence="2">Belongs to the binding-protein-dependent transport system permease family. FecCD subfamily.</text>
</comment>
<evidence type="ECO:0000256" key="8">
    <source>
        <dbReference type="SAM" id="Phobius"/>
    </source>
</evidence>
<comment type="subcellular location">
    <subcellularLocation>
        <location evidence="1">Cell membrane</location>
        <topology evidence="1">Multi-pass membrane protein</topology>
    </subcellularLocation>
</comment>
<accession>A0AAE9XND8</accession>
<feature type="transmembrane region" description="Helical" evidence="8">
    <location>
        <begin position="294"/>
        <end position="315"/>
    </location>
</feature>
<evidence type="ECO:0000256" key="7">
    <source>
        <dbReference type="ARBA" id="ARBA00023136"/>
    </source>
</evidence>
<keyword evidence="5 8" id="KW-0812">Transmembrane</keyword>
<feature type="transmembrane region" description="Helical" evidence="8">
    <location>
        <begin position="206"/>
        <end position="224"/>
    </location>
</feature>
<feature type="transmembrane region" description="Helical" evidence="8">
    <location>
        <begin position="135"/>
        <end position="158"/>
    </location>
</feature>
<evidence type="ECO:0000256" key="5">
    <source>
        <dbReference type="ARBA" id="ARBA00022692"/>
    </source>
</evidence>
<reference evidence="9" key="1">
    <citation type="submission" date="2023-01" db="EMBL/GenBank/DDBJ databases">
        <title>Oxazolidinone resistance genes in florfenicol resistant enterococci from beef cattle and veal calves at slaughter.</title>
        <authorList>
            <person name="Biggel M."/>
        </authorList>
    </citation>
    <scope>NUCLEOTIDE SEQUENCE</scope>
    <source>
        <strain evidence="9">K204-1</strain>
    </source>
</reference>
<dbReference type="CDD" id="cd06550">
    <property type="entry name" value="TM_ABC_iron-siderophores_like"/>
    <property type="match status" value="1"/>
</dbReference>
<evidence type="ECO:0000256" key="1">
    <source>
        <dbReference type="ARBA" id="ARBA00004651"/>
    </source>
</evidence>
<feature type="transmembrane region" description="Helical" evidence="8">
    <location>
        <begin position="77"/>
        <end position="99"/>
    </location>
</feature>
<dbReference type="GO" id="GO:0022857">
    <property type="term" value="F:transmembrane transporter activity"/>
    <property type="evidence" value="ECO:0007669"/>
    <property type="project" value="InterPro"/>
</dbReference>
<dbReference type="GO" id="GO:0005886">
    <property type="term" value="C:plasma membrane"/>
    <property type="evidence" value="ECO:0007669"/>
    <property type="project" value="UniProtKB-SubCell"/>
</dbReference>
<dbReference type="Gene3D" id="1.10.3470.10">
    <property type="entry name" value="ABC transporter involved in vitamin B12 uptake, BtuC"/>
    <property type="match status" value="1"/>
</dbReference>
<dbReference type="EMBL" id="CP116507">
    <property type="protein sequence ID" value="WCG23348.1"/>
    <property type="molecule type" value="Genomic_DNA"/>
</dbReference>
<evidence type="ECO:0000256" key="3">
    <source>
        <dbReference type="ARBA" id="ARBA00022448"/>
    </source>
</evidence>
<dbReference type="SUPFAM" id="SSF81345">
    <property type="entry name" value="ABC transporter involved in vitamin B12 uptake, BtuC"/>
    <property type="match status" value="1"/>
</dbReference>
<sequence>MNKGYSTKRVCLLLVLLLIISTLGYLFYQTYGNWEFSLAIRGKKWLAFLLVGISASFSTITFQTLSHNHFITPTILGFDALYVLIQTCLFFLFGASFVLHPQQQVWLFVLNVLLMVVMGTLLYSGLLRFAKKDIFILLMIGMILGTLFSNFGTFLQVLMDPNEYDKLQGRLFASFGNINQQLLLYTAIGTLITIIWLWSQRHKLDVLLLGDDLAINLGVNVAVFRIQLLIAITLLVALSTALVGPILFLGFLVANLTYRLVNRHEHRLLFAIGSLIGMTLLIVGQFLVEFIFHWNTTLSVVIEFIGGSYFIWLIWKQRKALG</sequence>
<evidence type="ECO:0000256" key="4">
    <source>
        <dbReference type="ARBA" id="ARBA00022475"/>
    </source>
</evidence>
<organism evidence="9 10">
    <name type="scientific">Vagococcus lutrae</name>
    <dbReference type="NCBI Taxonomy" id="81947"/>
    <lineage>
        <taxon>Bacteria</taxon>
        <taxon>Bacillati</taxon>
        <taxon>Bacillota</taxon>
        <taxon>Bacilli</taxon>
        <taxon>Lactobacillales</taxon>
        <taxon>Enterococcaceae</taxon>
        <taxon>Vagococcus</taxon>
    </lineage>
</organism>
<feature type="transmembrane region" description="Helical" evidence="8">
    <location>
        <begin position="268"/>
        <end position="288"/>
    </location>
</feature>
<keyword evidence="3" id="KW-0813">Transport</keyword>
<feature type="transmembrane region" description="Helical" evidence="8">
    <location>
        <begin position="105"/>
        <end position="123"/>
    </location>
</feature>
<feature type="transmembrane region" description="Helical" evidence="8">
    <location>
        <begin position="178"/>
        <end position="199"/>
    </location>
</feature>
<dbReference type="InterPro" id="IPR000522">
    <property type="entry name" value="ABC_transptr_permease_BtuC"/>
</dbReference>
<evidence type="ECO:0000313" key="9">
    <source>
        <dbReference type="EMBL" id="WCG23348.1"/>
    </source>
</evidence>
<dbReference type="Proteomes" id="UP001179600">
    <property type="component" value="Chromosome"/>
</dbReference>
<keyword evidence="6 8" id="KW-1133">Transmembrane helix</keyword>
<feature type="transmembrane region" description="Helical" evidence="8">
    <location>
        <begin position="45"/>
        <end position="65"/>
    </location>
</feature>
<keyword evidence="7 8" id="KW-0472">Membrane</keyword>
<name>A0AAE9XND8_9ENTE</name>
<dbReference type="Pfam" id="PF01032">
    <property type="entry name" value="FecCD"/>
    <property type="match status" value="1"/>
</dbReference>
<proteinExistence type="inferred from homology"/>